<dbReference type="EMBL" id="JAQQAF010000007">
    <property type="protein sequence ID" value="KAJ8470031.1"/>
    <property type="molecule type" value="Genomic_DNA"/>
</dbReference>
<dbReference type="AlphaFoldDB" id="A0AAV8Q4J2"/>
<gene>
    <name evidence="1" type="ORF">OPV22_024374</name>
</gene>
<keyword evidence="2" id="KW-1185">Reference proteome</keyword>
<protein>
    <submittedName>
        <fullName evidence="1">Uncharacterized protein</fullName>
    </submittedName>
</protein>
<accession>A0AAV8Q4J2</accession>
<organism evidence="1 2">
    <name type="scientific">Ensete ventricosum</name>
    <name type="common">Abyssinian banana</name>
    <name type="synonym">Musa ensete</name>
    <dbReference type="NCBI Taxonomy" id="4639"/>
    <lineage>
        <taxon>Eukaryota</taxon>
        <taxon>Viridiplantae</taxon>
        <taxon>Streptophyta</taxon>
        <taxon>Embryophyta</taxon>
        <taxon>Tracheophyta</taxon>
        <taxon>Spermatophyta</taxon>
        <taxon>Magnoliopsida</taxon>
        <taxon>Liliopsida</taxon>
        <taxon>Zingiberales</taxon>
        <taxon>Musaceae</taxon>
        <taxon>Ensete</taxon>
    </lineage>
</organism>
<name>A0AAV8Q4J2_ENSVE</name>
<dbReference type="Proteomes" id="UP001222027">
    <property type="component" value="Unassembled WGS sequence"/>
</dbReference>
<evidence type="ECO:0000313" key="1">
    <source>
        <dbReference type="EMBL" id="KAJ8470031.1"/>
    </source>
</evidence>
<sequence>MNERNRNRNIGDRYEAGLFLKKAEVEFVALVVDLLLEVLELAPPGIMLLLRLPRVASLVVEPSPPPRTPRDFLSFCFPS</sequence>
<evidence type="ECO:0000313" key="2">
    <source>
        <dbReference type="Proteomes" id="UP001222027"/>
    </source>
</evidence>
<reference evidence="1 2" key="1">
    <citation type="submission" date="2022-12" db="EMBL/GenBank/DDBJ databases">
        <title>Chromosome-scale assembly of the Ensete ventricosum genome.</title>
        <authorList>
            <person name="Dussert Y."/>
            <person name="Stocks J."/>
            <person name="Wendawek A."/>
            <person name="Woldeyes F."/>
            <person name="Nichols R.A."/>
            <person name="Borrell J.S."/>
        </authorList>
    </citation>
    <scope>NUCLEOTIDE SEQUENCE [LARGE SCALE GENOMIC DNA]</scope>
    <source>
        <strain evidence="2">cv. Maze</strain>
        <tissue evidence="1">Seeds</tissue>
    </source>
</reference>
<proteinExistence type="predicted"/>
<comment type="caution">
    <text evidence="1">The sequence shown here is derived from an EMBL/GenBank/DDBJ whole genome shotgun (WGS) entry which is preliminary data.</text>
</comment>